<dbReference type="EMBL" id="FNYS01000003">
    <property type="protein sequence ID" value="SEI72900.1"/>
    <property type="molecule type" value="Genomic_DNA"/>
</dbReference>
<organism evidence="1 2">
    <name type="scientific">Myroides marinus</name>
    <dbReference type="NCBI Taxonomy" id="703342"/>
    <lineage>
        <taxon>Bacteria</taxon>
        <taxon>Pseudomonadati</taxon>
        <taxon>Bacteroidota</taxon>
        <taxon>Flavobacteriia</taxon>
        <taxon>Flavobacteriales</taxon>
        <taxon>Flavobacteriaceae</taxon>
        <taxon>Myroides</taxon>
    </lineage>
</organism>
<accession>A0A1H6T9B8</accession>
<reference evidence="1 2" key="1">
    <citation type="submission" date="2016-10" db="EMBL/GenBank/DDBJ databases">
        <authorList>
            <person name="de Groot N.N."/>
        </authorList>
    </citation>
    <scope>NUCLEOTIDE SEQUENCE [LARGE SCALE GENOMIC DNA]</scope>
    <source>
        <strain evidence="1 2">DSM 23048</strain>
    </source>
</reference>
<protein>
    <submittedName>
        <fullName evidence="1">Uncharacterized protein</fullName>
    </submittedName>
</protein>
<name>A0A1H6T9B8_9FLAO</name>
<dbReference type="RefSeq" id="WP_063175658.1">
    <property type="nucleotide sequence ID" value="NZ_FNYS01000003.1"/>
</dbReference>
<dbReference type="AlphaFoldDB" id="A0A1H6T9B8"/>
<evidence type="ECO:0000313" key="1">
    <source>
        <dbReference type="EMBL" id="SEI72900.1"/>
    </source>
</evidence>
<proteinExistence type="predicted"/>
<evidence type="ECO:0000313" key="2">
    <source>
        <dbReference type="Proteomes" id="UP000183077"/>
    </source>
</evidence>
<dbReference type="GeneID" id="82256402"/>
<sequence length="430" mass="49180">MKLKTLLPLITLTAQSVFSQNLEYSPSTMSTYFKEFDLAAKENIYLWNTNLYGPILLIDPQTRTIYANEGDIEHTLIQQEDIYTGVLSKSVNIANTAVDWGGKRWAMVMLPLSENRNNRINLLAHESFHRVQPTLGFKLNNTDNNHLDLKEGRVTLRLELEALKQALLAKNIKDVNKHLTAALTFRSYRYGLYPNAANSENGLELNEGIAEFTGFMVSNRSEKEGIDYILKGIDDFFKNPTYIRSFAYHTTPVYGYLLSKRRKEWNKEITDQTLLSDYFIKAFAIALSTDLEKAATSLKSSYNSKLIESEEEIREAQIKEVIANYKRLLIEQPHLEIVFEKMSVSFNPSNIVALEDKGTVYPTMRITDKWGVLVVEQGALMSPNWDRVSVSEPIVIEGNKISGKGWTLELKESYSIEQDKTTLNYKIVRE</sequence>
<gene>
    <name evidence="1" type="ORF">SAMN04488018_103276</name>
</gene>
<dbReference type="Proteomes" id="UP000183077">
    <property type="component" value="Unassembled WGS sequence"/>
</dbReference>